<organism evidence="10 11">
    <name type="scientific">Leifsonia naganoensis</name>
    <dbReference type="NCBI Taxonomy" id="150025"/>
    <lineage>
        <taxon>Bacteria</taxon>
        <taxon>Bacillati</taxon>
        <taxon>Actinomycetota</taxon>
        <taxon>Actinomycetes</taxon>
        <taxon>Micrococcales</taxon>
        <taxon>Microbacteriaceae</taxon>
        <taxon>Leifsonia</taxon>
    </lineage>
</organism>
<feature type="transmembrane region" description="Helical" evidence="8">
    <location>
        <begin position="20"/>
        <end position="44"/>
    </location>
</feature>
<evidence type="ECO:0000313" key="10">
    <source>
        <dbReference type="EMBL" id="NYK09425.1"/>
    </source>
</evidence>
<dbReference type="EMBL" id="JACCHJ010000001">
    <property type="protein sequence ID" value="NYK09425.1"/>
    <property type="molecule type" value="Genomic_DNA"/>
</dbReference>
<gene>
    <name evidence="10" type="ORF">HNR14_001306</name>
</gene>
<name>A0A853DUJ6_9MICO</name>
<dbReference type="GO" id="GO:0051607">
    <property type="term" value="P:defense response to virus"/>
    <property type="evidence" value="ECO:0007669"/>
    <property type="project" value="UniProtKB-KW"/>
</dbReference>
<evidence type="ECO:0000256" key="7">
    <source>
        <dbReference type="ARBA" id="ARBA00023136"/>
    </source>
</evidence>
<dbReference type="AlphaFoldDB" id="A0A853DUJ6"/>
<comment type="caution">
    <text evidence="10">The sequence shown here is derived from an EMBL/GenBank/DDBJ whole genome shotgun (WGS) entry which is preliminary data.</text>
</comment>
<evidence type="ECO:0000313" key="11">
    <source>
        <dbReference type="Proteomes" id="UP000521075"/>
    </source>
</evidence>
<dbReference type="Proteomes" id="UP000521075">
    <property type="component" value="Unassembled WGS sequence"/>
</dbReference>
<keyword evidence="6" id="KW-0051">Antiviral defense</keyword>
<dbReference type="GO" id="GO:0005886">
    <property type="term" value="C:plasma membrane"/>
    <property type="evidence" value="ECO:0007669"/>
    <property type="project" value="UniProtKB-SubCell"/>
</dbReference>
<keyword evidence="7 8" id="KW-0472">Membrane</keyword>
<feature type="transmembrane region" description="Helical" evidence="8">
    <location>
        <begin position="100"/>
        <end position="121"/>
    </location>
</feature>
<dbReference type="GO" id="GO:0000166">
    <property type="term" value="F:nucleotide binding"/>
    <property type="evidence" value="ECO:0007669"/>
    <property type="project" value="UniProtKB-KW"/>
</dbReference>
<keyword evidence="2" id="KW-1003">Cell membrane</keyword>
<evidence type="ECO:0000256" key="8">
    <source>
        <dbReference type="SAM" id="Phobius"/>
    </source>
</evidence>
<dbReference type="InterPro" id="IPR043760">
    <property type="entry name" value="PycTM_dom"/>
</dbReference>
<reference evidence="10 11" key="1">
    <citation type="submission" date="2020-07" db="EMBL/GenBank/DDBJ databases">
        <title>Sequencing the genomes of 1000 actinobacteria strains.</title>
        <authorList>
            <person name="Klenk H.-P."/>
        </authorList>
    </citation>
    <scope>NUCLEOTIDE SEQUENCE [LARGE SCALE GENOMIC DNA]</scope>
    <source>
        <strain evidence="10 11">DSM 15166</strain>
    </source>
</reference>
<keyword evidence="3 8" id="KW-0812">Transmembrane</keyword>
<evidence type="ECO:0000256" key="5">
    <source>
        <dbReference type="ARBA" id="ARBA00022989"/>
    </source>
</evidence>
<evidence type="ECO:0000256" key="6">
    <source>
        <dbReference type="ARBA" id="ARBA00023118"/>
    </source>
</evidence>
<proteinExistence type="predicted"/>
<evidence type="ECO:0000259" key="9">
    <source>
        <dbReference type="Pfam" id="PF18967"/>
    </source>
</evidence>
<keyword evidence="4" id="KW-0547">Nucleotide-binding</keyword>
<comment type="subcellular location">
    <subcellularLocation>
        <location evidence="1">Cell membrane</location>
    </subcellularLocation>
</comment>
<evidence type="ECO:0000256" key="3">
    <source>
        <dbReference type="ARBA" id="ARBA00022692"/>
    </source>
</evidence>
<protein>
    <recommendedName>
        <fullName evidence="9">Pycsar effector protein domain-containing protein</fullName>
    </recommendedName>
</protein>
<accession>A0A853DUJ6</accession>
<evidence type="ECO:0000256" key="4">
    <source>
        <dbReference type="ARBA" id="ARBA00022741"/>
    </source>
</evidence>
<feature type="domain" description="Pycsar effector protein" evidence="9">
    <location>
        <begin position="14"/>
        <end position="119"/>
    </location>
</feature>
<dbReference type="Pfam" id="PF18967">
    <property type="entry name" value="PycTM"/>
    <property type="match status" value="1"/>
</dbReference>
<keyword evidence="5 8" id="KW-1133">Transmembrane helix</keyword>
<evidence type="ECO:0000256" key="1">
    <source>
        <dbReference type="ARBA" id="ARBA00004236"/>
    </source>
</evidence>
<evidence type="ECO:0000256" key="2">
    <source>
        <dbReference type="ARBA" id="ARBA00022475"/>
    </source>
</evidence>
<sequence>MLMSTNRVFIHFDHWYLIDTFVLAAVLLAAAIVLASVGVAPSLLRRSSITAWPDGFIYFGHARHWSPIALAAALEEKDILPQLSRQIVVTAEIAWRKHRYVGWSIWLTLLAGGMLVLYAILTRF</sequence>
<keyword evidence="11" id="KW-1185">Reference proteome</keyword>